<comment type="similarity">
    <text evidence="2 6">Belongs to the GDT1 family.</text>
</comment>
<dbReference type="Proteomes" id="UP000245383">
    <property type="component" value="Unassembled WGS sequence"/>
</dbReference>
<evidence type="ECO:0000256" key="4">
    <source>
        <dbReference type="ARBA" id="ARBA00022989"/>
    </source>
</evidence>
<comment type="caution">
    <text evidence="7">The sequence shown here is derived from an EMBL/GenBank/DDBJ whole genome shotgun (WGS) entry which is preliminary data.</text>
</comment>
<accession>A0A2T9YQG1</accession>
<keyword evidence="8" id="KW-1185">Reference proteome</keyword>
<dbReference type="AlphaFoldDB" id="A0A2T9YQG1"/>
<keyword evidence="4 6" id="KW-1133">Transmembrane helix</keyword>
<sequence>MHKSSTLYLCMATLLCLAAVAENVPNLSANSNLPFRDSSLSPASPEISWYSKKLERYRESILQSILMVIVSEIGDKTFLIAAILAMRHSRFVIFSASCAALWLMSLLSAVLGNIAINFVSTRLVSLLACITFLCFGIKMCFEAKEMKNDEIDIEMGNIQTELSTIIPTPIPISQSSDTLPLATDALDHPTDHKTPATDSLDKLPSADYAVKIDDLDYSSQIEAQTLKNNSKNLLSSCKNLLSFLLSPIFVQVFVMLFVAEWGDRSQLATIALAASNEIWSVTIGTIIGHTLCTGLAVLGGKYLAQKISPKVLTIIGAGMFIIFSLIYFREFLYSPTTTLKTSS</sequence>
<evidence type="ECO:0000256" key="3">
    <source>
        <dbReference type="ARBA" id="ARBA00022692"/>
    </source>
</evidence>
<feature type="transmembrane region" description="Helical" evidence="6">
    <location>
        <begin position="91"/>
        <end position="116"/>
    </location>
</feature>
<dbReference type="STRING" id="133385.A0A2T9YQG1"/>
<evidence type="ECO:0000313" key="7">
    <source>
        <dbReference type="EMBL" id="PVU94562.1"/>
    </source>
</evidence>
<proteinExistence type="inferred from homology"/>
<feature type="chain" id="PRO_5017494311" description="GDT1 family protein" evidence="6">
    <location>
        <begin position="22"/>
        <end position="343"/>
    </location>
</feature>
<name>A0A2T9YQG1_9FUNG</name>
<evidence type="ECO:0000313" key="8">
    <source>
        <dbReference type="Proteomes" id="UP000245383"/>
    </source>
</evidence>
<dbReference type="GO" id="GO:0005384">
    <property type="term" value="F:manganese ion transmembrane transporter activity"/>
    <property type="evidence" value="ECO:0007669"/>
    <property type="project" value="TreeGrafter"/>
</dbReference>
<comment type="subcellular location">
    <subcellularLocation>
        <location evidence="1 6">Membrane</location>
        <topology evidence="1 6">Multi-pass membrane protein</topology>
    </subcellularLocation>
</comment>
<dbReference type="GO" id="GO:0032472">
    <property type="term" value="P:Golgi calcium ion transport"/>
    <property type="evidence" value="ECO:0007669"/>
    <property type="project" value="TreeGrafter"/>
</dbReference>
<feature type="transmembrane region" description="Helical" evidence="6">
    <location>
        <begin position="122"/>
        <end position="141"/>
    </location>
</feature>
<evidence type="ECO:0000256" key="1">
    <source>
        <dbReference type="ARBA" id="ARBA00004141"/>
    </source>
</evidence>
<evidence type="ECO:0000256" key="2">
    <source>
        <dbReference type="ARBA" id="ARBA00009190"/>
    </source>
</evidence>
<keyword evidence="5 6" id="KW-0472">Membrane</keyword>
<dbReference type="InterPro" id="IPR049555">
    <property type="entry name" value="GDT1-like_CS"/>
</dbReference>
<feature type="transmembrane region" description="Helical" evidence="6">
    <location>
        <begin position="240"/>
        <end position="258"/>
    </location>
</feature>
<gene>
    <name evidence="7" type="ORF">BB561_002463</name>
</gene>
<organism evidence="7 8">
    <name type="scientific">Smittium simulii</name>
    <dbReference type="NCBI Taxonomy" id="133385"/>
    <lineage>
        <taxon>Eukaryota</taxon>
        <taxon>Fungi</taxon>
        <taxon>Fungi incertae sedis</taxon>
        <taxon>Zoopagomycota</taxon>
        <taxon>Kickxellomycotina</taxon>
        <taxon>Harpellomycetes</taxon>
        <taxon>Harpellales</taxon>
        <taxon>Legeriomycetaceae</taxon>
        <taxon>Smittium</taxon>
    </lineage>
</organism>
<dbReference type="PANTHER" id="PTHR12608">
    <property type="entry name" value="TRANSMEMBRANE PROTEIN HTP-1 RELATED"/>
    <property type="match status" value="1"/>
</dbReference>
<keyword evidence="3 6" id="KW-0812">Transmembrane</keyword>
<dbReference type="InterPro" id="IPR001727">
    <property type="entry name" value="GDT1-like"/>
</dbReference>
<dbReference type="Pfam" id="PF01169">
    <property type="entry name" value="GDT1"/>
    <property type="match status" value="2"/>
</dbReference>
<feature type="transmembrane region" description="Helical" evidence="6">
    <location>
        <begin position="278"/>
        <end position="299"/>
    </location>
</feature>
<protein>
    <recommendedName>
        <fullName evidence="6">GDT1 family protein</fullName>
    </recommendedName>
</protein>
<dbReference type="OrthoDB" id="442680at2759"/>
<dbReference type="GO" id="GO:0032468">
    <property type="term" value="P:Golgi calcium ion homeostasis"/>
    <property type="evidence" value="ECO:0007669"/>
    <property type="project" value="TreeGrafter"/>
</dbReference>
<reference evidence="7 8" key="1">
    <citation type="journal article" date="2018" name="MBio">
        <title>Comparative Genomics Reveals the Core Gene Toolbox for the Fungus-Insect Symbiosis.</title>
        <authorList>
            <person name="Wang Y."/>
            <person name="Stata M."/>
            <person name="Wang W."/>
            <person name="Stajich J.E."/>
            <person name="White M.M."/>
            <person name="Moncalvo J.M."/>
        </authorList>
    </citation>
    <scope>NUCLEOTIDE SEQUENCE [LARGE SCALE GENOMIC DNA]</scope>
    <source>
        <strain evidence="7 8">SWE-8-4</strain>
    </source>
</reference>
<feature type="signal peptide" evidence="6">
    <location>
        <begin position="1"/>
        <end position="21"/>
    </location>
</feature>
<keyword evidence="6" id="KW-0732">Signal</keyword>
<feature type="transmembrane region" description="Helical" evidence="6">
    <location>
        <begin position="311"/>
        <end position="328"/>
    </location>
</feature>
<dbReference type="PROSITE" id="PS01214">
    <property type="entry name" value="UPF0016"/>
    <property type="match status" value="1"/>
</dbReference>
<evidence type="ECO:0000256" key="6">
    <source>
        <dbReference type="RuleBase" id="RU365102"/>
    </source>
</evidence>
<dbReference type="GO" id="GO:0000329">
    <property type="term" value="C:fungal-type vacuole membrane"/>
    <property type="evidence" value="ECO:0007669"/>
    <property type="project" value="TreeGrafter"/>
</dbReference>
<feature type="transmembrane region" description="Helical" evidence="6">
    <location>
        <begin position="61"/>
        <end position="84"/>
    </location>
</feature>
<dbReference type="EMBL" id="MBFR01000085">
    <property type="protein sequence ID" value="PVU94562.1"/>
    <property type="molecule type" value="Genomic_DNA"/>
</dbReference>
<dbReference type="PANTHER" id="PTHR12608:SF1">
    <property type="entry name" value="TRANSMEMBRANE PROTEIN 165"/>
    <property type="match status" value="1"/>
</dbReference>
<dbReference type="GO" id="GO:0015085">
    <property type="term" value="F:calcium ion transmembrane transporter activity"/>
    <property type="evidence" value="ECO:0007669"/>
    <property type="project" value="TreeGrafter"/>
</dbReference>
<dbReference type="GO" id="GO:0005794">
    <property type="term" value="C:Golgi apparatus"/>
    <property type="evidence" value="ECO:0007669"/>
    <property type="project" value="TreeGrafter"/>
</dbReference>
<evidence type="ECO:0000256" key="5">
    <source>
        <dbReference type="ARBA" id="ARBA00023136"/>
    </source>
</evidence>